<keyword evidence="3" id="KW-1185">Reference proteome</keyword>
<evidence type="ECO:0000259" key="1">
    <source>
        <dbReference type="Pfam" id="PF00535"/>
    </source>
</evidence>
<dbReference type="InterPro" id="IPR029044">
    <property type="entry name" value="Nucleotide-diphossugar_trans"/>
</dbReference>
<keyword evidence="2" id="KW-0808">Transferase</keyword>
<dbReference type="SUPFAM" id="SSF53448">
    <property type="entry name" value="Nucleotide-diphospho-sugar transferases"/>
    <property type="match status" value="1"/>
</dbReference>
<accession>A0A6M1ST63</accession>
<dbReference type="AlphaFoldDB" id="A0A6M1ST63"/>
<organism evidence="2 3">
    <name type="scientific">Devosia aurantiaca</name>
    <dbReference type="NCBI Taxonomy" id="2714858"/>
    <lineage>
        <taxon>Bacteria</taxon>
        <taxon>Pseudomonadati</taxon>
        <taxon>Pseudomonadota</taxon>
        <taxon>Alphaproteobacteria</taxon>
        <taxon>Hyphomicrobiales</taxon>
        <taxon>Devosiaceae</taxon>
        <taxon>Devosia</taxon>
    </lineage>
</organism>
<proteinExistence type="predicted"/>
<dbReference type="EMBL" id="JAALFG010000003">
    <property type="protein sequence ID" value="NGP18552.1"/>
    <property type="molecule type" value="Genomic_DNA"/>
</dbReference>
<dbReference type="GO" id="GO:0016740">
    <property type="term" value="F:transferase activity"/>
    <property type="evidence" value="ECO:0007669"/>
    <property type="project" value="UniProtKB-KW"/>
</dbReference>
<dbReference type="Pfam" id="PF00535">
    <property type="entry name" value="Glycos_transf_2"/>
    <property type="match status" value="1"/>
</dbReference>
<gene>
    <name evidence="2" type="ORF">G5575_13635</name>
</gene>
<evidence type="ECO:0000313" key="2">
    <source>
        <dbReference type="EMBL" id="NGP18552.1"/>
    </source>
</evidence>
<dbReference type="InterPro" id="IPR001173">
    <property type="entry name" value="Glyco_trans_2-like"/>
</dbReference>
<dbReference type="Gene3D" id="3.90.550.10">
    <property type="entry name" value="Spore Coat Polysaccharide Biosynthesis Protein SpsA, Chain A"/>
    <property type="match status" value="1"/>
</dbReference>
<dbReference type="PANTHER" id="PTHR43685">
    <property type="entry name" value="GLYCOSYLTRANSFERASE"/>
    <property type="match status" value="1"/>
</dbReference>
<reference evidence="2 3" key="2">
    <citation type="submission" date="2020-03" db="EMBL/GenBank/DDBJ databases">
        <title>Devosia chinhatensis sp. nov., isolated from a hexachlorocyclohexane (HCH) dump site in India.</title>
        <authorList>
            <person name="Kumar M."/>
            <person name="Lal R."/>
        </authorList>
    </citation>
    <scope>NUCLEOTIDE SEQUENCE [LARGE SCALE GENOMIC DNA]</scope>
    <source>
        <strain evidence="2 3">H239</strain>
    </source>
</reference>
<dbReference type="PANTHER" id="PTHR43685:SF2">
    <property type="entry name" value="GLYCOSYLTRANSFERASE 2-LIKE DOMAIN-CONTAINING PROTEIN"/>
    <property type="match status" value="1"/>
</dbReference>
<name>A0A6M1ST63_9HYPH</name>
<protein>
    <submittedName>
        <fullName evidence="2">Glycosyltransferase family 2 protein</fullName>
    </submittedName>
</protein>
<evidence type="ECO:0000313" key="3">
    <source>
        <dbReference type="Proteomes" id="UP000474802"/>
    </source>
</evidence>
<dbReference type="Proteomes" id="UP000474802">
    <property type="component" value="Unassembled WGS sequence"/>
</dbReference>
<feature type="domain" description="Glycosyltransferase 2-like" evidence="1">
    <location>
        <begin position="10"/>
        <end position="151"/>
    </location>
</feature>
<dbReference type="InterPro" id="IPR050834">
    <property type="entry name" value="Glycosyltransf_2"/>
</dbReference>
<reference evidence="2 3" key="1">
    <citation type="submission" date="2020-02" db="EMBL/GenBank/DDBJ databases">
        <authorList>
            <person name="Khan S.A."/>
            <person name="Jeon C.O."/>
            <person name="Chun B.H."/>
        </authorList>
    </citation>
    <scope>NUCLEOTIDE SEQUENCE [LARGE SCALE GENOMIC DNA]</scope>
    <source>
        <strain evidence="2 3">H239</strain>
    </source>
</reference>
<sequence length="233" mass="25571">MTPLITIGATAYQAENSIERAVSSALRQDWPGIEIVIVDDGSTDGTWNALQRLAASHKEIRAFRQETNQGVGSARSRIVREARGAFICFFDDDDESAPDRVRRQLERILNYEAQSADGAPVICHTARRQVLLQGAHGSNRPWGSAREFWRRTGLRWHGGSWRGAARGRVWCGGDMLADGADRNLSGAGWVRPRLPAQRGHGSRRAAGADGWAFRRDRRAAGDADADADLGQIA</sequence>
<comment type="caution">
    <text evidence="2">The sequence shown here is derived from an EMBL/GenBank/DDBJ whole genome shotgun (WGS) entry which is preliminary data.</text>
</comment>
<dbReference type="CDD" id="cd00761">
    <property type="entry name" value="Glyco_tranf_GTA_type"/>
    <property type="match status" value="1"/>
</dbReference>